<accession>A0AA91SZQ2</accession>
<dbReference type="InterPro" id="IPR017455">
    <property type="entry name" value="Znf_FYVE-rel"/>
</dbReference>
<dbReference type="PROSITE" id="PS00028">
    <property type="entry name" value="ZINC_FINGER_C2H2_1"/>
    <property type="match status" value="1"/>
</dbReference>
<dbReference type="InterPro" id="IPR011011">
    <property type="entry name" value="Znf_FYVE_PHD"/>
</dbReference>
<dbReference type="InterPro" id="IPR000306">
    <property type="entry name" value="Znf_FYVE"/>
</dbReference>
<dbReference type="Gene3D" id="3.30.40.10">
    <property type="entry name" value="Zinc/RING finger domain, C3HC4 (zinc finger)"/>
    <property type="match status" value="2"/>
</dbReference>
<dbReference type="PROSITE" id="PS50178">
    <property type="entry name" value="ZF_FYVE"/>
    <property type="match status" value="1"/>
</dbReference>
<dbReference type="SMART" id="SM00064">
    <property type="entry name" value="FYVE"/>
    <property type="match status" value="2"/>
</dbReference>
<dbReference type="EMBL" id="LYUB02000023">
    <property type="protein sequence ID" value="OVF05423.1"/>
    <property type="molecule type" value="Genomic_DNA"/>
</dbReference>
<dbReference type="InterPro" id="IPR036531">
    <property type="entry name" value="Rbsn_Rab-bd_sf"/>
</dbReference>
<keyword evidence="3" id="KW-0862">Zinc</keyword>
<feature type="region of interest" description="Disordered" evidence="5">
    <location>
        <begin position="116"/>
        <end position="146"/>
    </location>
</feature>
<dbReference type="Pfam" id="PF01363">
    <property type="entry name" value="FYVE"/>
    <property type="match status" value="2"/>
</dbReference>
<evidence type="ECO:0000259" key="6">
    <source>
        <dbReference type="PROSITE" id="PS50178"/>
    </source>
</evidence>
<dbReference type="Pfam" id="PF11464">
    <property type="entry name" value="Rbsn"/>
    <property type="match status" value="1"/>
</dbReference>
<dbReference type="KEGG" id="clus:A9F13_23g00297"/>
<protein>
    <submittedName>
        <fullName evidence="7">Vacuolar segregation protein</fullName>
    </submittedName>
</protein>
<dbReference type="CDD" id="cd15737">
    <property type="entry name" value="FYVE2_Vac1p_like"/>
    <property type="match status" value="1"/>
</dbReference>
<feature type="compositionally biased region" description="Low complexity" evidence="5">
    <location>
        <begin position="440"/>
        <end position="464"/>
    </location>
</feature>
<evidence type="ECO:0000313" key="8">
    <source>
        <dbReference type="Proteomes" id="UP000195602"/>
    </source>
</evidence>
<evidence type="ECO:0000256" key="5">
    <source>
        <dbReference type="SAM" id="MobiDB-lite"/>
    </source>
</evidence>
<dbReference type="GO" id="GO:0032266">
    <property type="term" value="F:phosphatidylinositol-3-phosphate binding"/>
    <property type="evidence" value="ECO:0007669"/>
    <property type="project" value="UniProtKB-ARBA"/>
</dbReference>
<dbReference type="AlphaFoldDB" id="A0AA91SZQ2"/>
<dbReference type="GO" id="GO:0008270">
    <property type="term" value="F:zinc ion binding"/>
    <property type="evidence" value="ECO:0007669"/>
    <property type="project" value="UniProtKB-KW"/>
</dbReference>
<evidence type="ECO:0000256" key="4">
    <source>
        <dbReference type="PROSITE-ProRule" id="PRU00091"/>
    </source>
</evidence>
<keyword evidence="1" id="KW-0479">Metal-binding</keyword>
<feature type="compositionally biased region" description="Low complexity" evidence="5">
    <location>
        <begin position="135"/>
        <end position="146"/>
    </location>
</feature>
<dbReference type="PANTHER" id="PTHR23164">
    <property type="entry name" value="EARLY ENDOSOME ANTIGEN 1"/>
    <property type="match status" value="1"/>
</dbReference>
<feature type="region of interest" description="Disordered" evidence="5">
    <location>
        <begin position="432"/>
        <end position="469"/>
    </location>
</feature>
<dbReference type="Proteomes" id="UP000195602">
    <property type="component" value="Unassembled WGS sequence"/>
</dbReference>
<sequence>MESRCPICEQECGSLSELNSHIDTAHATPKTPPKRTMKVDLHENSASFGLRPDSDGAGEGDTVDDRLGRAHWKPPNKGARCAQCARALSVKSGIVNCRRCGDLFCNEHSRRHVRLARATNGSPTNGTNGSGRGGRSPSPRKSFSSSWPVYDSRGVWARCCEACFQGRPGAAPQAFVRDVSGDFLARRRAAAETRALEKSALQRRFIKLVDTLTDKKPPPHHALPDWPDWPDWQADASASHCPLCHVRFSLFVRRHHCRLCGRVVSGAAYTREPAPACSLEVPVGVFLERLPALNYAPHVRTQWSALQSSPLAFRCCRVCKDLLVPKAPAPDQDEALAAACDELVALKRSVERDLAASEGSAKPDFPAALGARTRLVRHVKDLELATAKFRSRFFRAENGRLVATQSPVVVNNIYRMAVAFLQEALVQLKATEENGGSGRESGSSRESGSGSKSGSKSGSGSESSDPPRLTLRQIRELREALMVTSEQRFLVQKQVEEATRQRHFDELAPLAESIRDLDARIEQLETELGEHAFA</sequence>
<organism evidence="7 8">
    <name type="scientific">Clavispora lusitaniae</name>
    <name type="common">Candida lusitaniae</name>
    <dbReference type="NCBI Taxonomy" id="36911"/>
    <lineage>
        <taxon>Eukaryota</taxon>
        <taxon>Fungi</taxon>
        <taxon>Dikarya</taxon>
        <taxon>Ascomycota</taxon>
        <taxon>Saccharomycotina</taxon>
        <taxon>Pichiomycetes</taxon>
        <taxon>Metschnikowiaceae</taxon>
        <taxon>Clavispora</taxon>
    </lineage>
</organism>
<proteinExistence type="predicted"/>
<evidence type="ECO:0000256" key="1">
    <source>
        <dbReference type="ARBA" id="ARBA00022723"/>
    </source>
</evidence>
<evidence type="ECO:0000256" key="2">
    <source>
        <dbReference type="ARBA" id="ARBA00022771"/>
    </source>
</evidence>
<keyword evidence="2 4" id="KW-0863">Zinc-finger</keyword>
<dbReference type="InterPro" id="IPR013083">
    <property type="entry name" value="Znf_RING/FYVE/PHD"/>
</dbReference>
<dbReference type="InterPro" id="IPR013087">
    <property type="entry name" value="Znf_C2H2_type"/>
</dbReference>
<dbReference type="SUPFAM" id="SSF140125">
    <property type="entry name" value="Rabenosyn-5 Rab-binding domain-like"/>
    <property type="match status" value="1"/>
</dbReference>
<comment type="caution">
    <text evidence="7">The sequence shown here is derived from an EMBL/GenBank/DDBJ whole genome shotgun (WGS) entry which is preliminary data.</text>
</comment>
<dbReference type="SUPFAM" id="SSF57903">
    <property type="entry name" value="FYVE/PHD zinc finger"/>
    <property type="match status" value="2"/>
</dbReference>
<dbReference type="PANTHER" id="PTHR23164:SF30">
    <property type="entry name" value="EARLY ENDOSOME ANTIGEN 1"/>
    <property type="match status" value="1"/>
</dbReference>
<gene>
    <name evidence="7" type="ORF">A9F13_23g00297</name>
</gene>
<name>A0AA91SZQ2_CLALS</name>
<reference evidence="7 8" key="1">
    <citation type="submission" date="2017-04" db="EMBL/GenBank/DDBJ databases">
        <title>Draft genome of the yeast Clavispora lusitaniae type strain CBS 6936.</title>
        <authorList>
            <person name="Durrens P."/>
            <person name="Klopp C."/>
            <person name="Biteau N."/>
            <person name="Fitton-Ouhabi V."/>
            <person name="Dementhon K."/>
            <person name="Accoceberry I."/>
            <person name="Sherman D.J."/>
            <person name="Noel T."/>
        </authorList>
    </citation>
    <scope>NUCLEOTIDE SEQUENCE [LARGE SCALE GENOMIC DNA]</scope>
    <source>
        <strain evidence="7 8">CBS 6936</strain>
    </source>
</reference>
<evidence type="ECO:0000256" key="3">
    <source>
        <dbReference type="ARBA" id="ARBA00022833"/>
    </source>
</evidence>
<dbReference type="InterPro" id="IPR021565">
    <property type="entry name" value="Rbsn_Rab-bd"/>
</dbReference>
<feature type="domain" description="FYVE-type" evidence="6">
    <location>
        <begin position="235"/>
        <end position="324"/>
    </location>
</feature>
<evidence type="ECO:0000313" key="7">
    <source>
        <dbReference type="EMBL" id="OVF05423.1"/>
    </source>
</evidence>